<comment type="cofactor">
    <cofactor evidence="1">
        <name>Zn(2+)</name>
        <dbReference type="ChEBI" id="CHEBI:29105"/>
    </cofactor>
</comment>
<dbReference type="PANTHER" id="PTHR35005:SF1">
    <property type="entry name" value="2-AMINO-5-FORMYLAMINO-6-RIBOSYLAMINOPYRIMIDIN-4(3H)-ONE 5'-MONOPHOSPHATE DEFORMYLASE"/>
    <property type="match status" value="1"/>
</dbReference>
<evidence type="ECO:0000256" key="1">
    <source>
        <dbReference type="ARBA" id="ARBA00001947"/>
    </source>
</evidence>
<sequence length="271" mass="29066">MSTLQSFPLPNLPVLWSDRTWEEIPGDLEAAAQAALLPIGATEQHGPHLGCGMDFVLAGILCREVSARTRVPMLPPLPYGCSLGHSRRWPGTLALDPVVMTELVRQIGEQAYHSGVRRLFLVNAHVTNAAPLRCALELLRAAHDDLMVALVNTATVSERVRAAHFIDAEDWHANRAETALMQALAPALVREERIAGADDPDRTQGLVFAHPVNRTSHNGVTGSPSQASAAEGAALFAWMVEDLTALVRRGLAETPPLPHSYDGPAVSTPGA</sequence>
<gene>
    <name evidence="6" type="ORF">MRSR164_23270</name>
</gene>
<keyword evidence="3" id="KW-0378">Hydrolase</keyword>
<name>A0ABU7TG55_9HYPH</name>
<dbReference type="InterPro" id="IPR024087">
    <property type="entry name" value="Creatininase-like_sf"/>
</dbReference>
<reference evidence="6 7" key="1">
    <citation type="journal article" date="2012" name="Genet. Mol. Biol.">
        <title>Analysis of 16S rRNA and mxaF genes revealing insights into Methylobacterium niche-specific plant association.</title>
        <authorList>
            <person name="Dourado M.N."/>
            <person name="Andreote F.D."/>
            <person name="Dini-Andreote F."/>
            <person name="Conti R."/>
            <person name="Araujo J.M."/>
            <person name="Araujo W.L."/>
        </authorList>
    </citation>
    <scope>NUCLEOTIDE SEQUENCE [LARGE SCALE GENOMIC DNA]</scope>
    <source>
        <strain evidence="6 7">SR1.6/4</strain>
    </source>
</reference>
<evidence type="ECO:0000313" key="6">
    <source>
        <dbReference type="EMBL" id="MEE7459601.1"/>
    </source>
</evidence>
<keyword evidence="4" id="KW-0862">Zinc</keyword>
<organism evidence="6 7">
    <name type="scientific">Methylobacterium radiotolerans</name>
    <dbReference type="NCBI Taxonomy" id="31998"/>
    <lineage>
        <taxon>Bacteria</taxon>
        <taxon>Pseudomonadati</taxon>
        <taxon>Pseudomonadota</taxon>
        <taxon>Alphaproteobacteria</taxon>
        <taxon>Hyphomicrobiales</taxon>
        <taxon>Methylobacteriaceae</taxon>
        <taxon>Methylobacterium</taxon>
    </lineage>
</organism>
<evidence type="ECO:0000256" key="2">
    <source>
        <dbReference type="ARBA" id="ARBA00022723"/>
    </source>
</evidence>
<evidence type="ECO:0000256" key="3">
    <source>
        <dbReference type="ARBA" id="ARBA00022801"/>
    </source>
</evidence>
<dbReference type="Gene3D" id="3.40.50.10310">
    <property type="entry name" value="Creatininase"/>
    <property type="match status" value="1"/>
</dbReference>
<dbReference type="EMBL" id="MLBY01000005">
    <property type="protein sequence ID" value="MEE7459601.1"/>
    <property type="molecule type" value="Genomic_DNA"/>
</dbReference>
<dbReference type="PANTHER" id="PTHR35005">
    <property type="entry name" value="3-DEHYDRO-SCYLLO-INOSOSE HYDROLASE"/>
    <property type="match status" value="1"/>
</dbReference>
<keyword evidence="7" id="KW-1185">Reference proteome</keyword>
<evidence type="ECO:0000256" key="4">
    <source>
        <dbReference type="ARBA" id="ARBA00022833"/>
    </source>
</evidence>
<keyword evidence="2" id="KW-0479">Metal-binding</keyword>
<accession>A0ABU7TG55</accession>
<protein>
    <submittedName>
        <fullName evidence="6">Creatininase</fullName>
    </submittedName>
</protein>
<evidence type="ECO:0000313" key="7">
    <source>
        <dbReference type="Proteomes" id="UP001349262"/>
    </source>
</evidence>
<comment type="similarity">
    <text evidence="5">Belongs to the creatininase superfamily.</text>
</comment>
<comment type="caution">
    <text evidence="6">The sequence shown here is derived from an EMBL/GenBank/DDBJ whole genome shotgun (WGS) entry which is preliminary data.</text>
</comment>
<evidence type="ECO:0000256" key="5">
    <source>
        <dbReference type="ARBA" id="ARBA00024029"/>
    </source>
</evidence>
<proteinExistence type="inferred from homology"/>
<dbReference type="Pfam" id="PF02633">
    <property type="entry name" value="Creatininase"/>
    <property type="match status" value="1"/>
</dbReference>
<dbReference type="Proteomes" id="UP001349262">
    <property type="component" value="Unassembled WGS sequence"/>
</dbReference>
<dbReference type="InterPro" id="IPR003785">
    <property type="entry name" value="Creatininase/forma_Hydrolase"/>
</dbReference>
<dbReference type="SUPFAM" id="SSF102215">
    <property type="entry name" value="Creatininase"/>
    <property type="match status" value="1"/>
</dbReference>